<evidence type="ECO:0000259" key="9">
    <source>
        <dbReference type="PROSITE" id="PS50888"/>
    </source>
</evidence>
<keyword evidence="7" id="KW-0175">Coiled coil</keyword>
<dbReference type="STRING" id="3750.A0A498KNH4"/>
<protein>
    <recommendedName>
        <fullName evidence="9">BHLH domain-containing protein</fullName>
    </recommendedName>
</protein>
<feature type="domain" description="BHLH" evidence="9">
    <location>
        <begin position="184"/>
        <end position="233"/>
    </location>
</feature>
<feature type="region of interest" description="Disordered" evidence="8">
    <location>
        <begin position="163"/>
        <end position="192"/>
    </location>
</feature>
<dbReference type="SMART" id="SM00353">
    <property type="entry name" value="HLH"/>
    <property type="match status" value="1"/>
</dbReference>
<feature type="compositionally biased region" description="Low complexity" evidence="8">
    <location>
        <begin position="67"/>
        <end position="77"/>
    </location>
</feature>
<comment type="subunit">
    <text evidence="2">Homodimer.</text>
</comment>
<dbReference type="Proteomes" id="UP000290289">
    <property type="component" value="Chromosome 1"/>
</dbReference>
<dbReference type="InterPro" id="IPR011598">
    <property type="entry name" value="bHLH_dom"/>
</dbReference>
<keyword evidence="4" id="KW-0238">DNA-binding</keyword>
<evidence type="ECO:0000256" key="5">
    <source>
        <dbReference type="ARBA" id="ARBA00023163"/>
    </source>
</evidence>
<organism evidence="10 11">
    <name type="scientific">Malus domestica</name>
    <name type="common">Apple</name>
    <name type="synonym">Pyrus malus</name>
    <dbReference type="NCBI Taxonomy" id="3750"/>
    <lineage>
        <taxon>Eukaryota</taxon>
        <taxon>Viridiplantae</taxon>
        <taxon>Streptophyta</taxon>
        <taxon>Embryophyta</taxon>
        <taxon>Tracheophyta</taxon>
        <taxon>Spermatophyta</taxon>
        <taxon>Magnoliopsida</taxon>
        <taxon>eudicotyledons</taxon>
        <taxon>Gunneridae</taxon>
        <taxon>Pentapetalae</taxon>
        <taxon>rosids</taxon>
        <taxon>fabids</taxon>
        <taxon>Rosales</taxon>
        <taxon>Rosaceae</taxon>
        <taxon>Amygdaloideae</taxon>
        <taxon>Maleae</taxon>
        <taxon>Malus</taxon>
    </lineage>
</organism>
<dbReference type="Gene3D" id="4.10.280.10">
    <property type="entry name" value="Helix-loop-helix DNA-binding domain"/>
    <property type="match status" value="1"/>
</dbReference>
<dbReference type="GO" id="GO:0006355">
    <property type="term" value="P:regulation of DNA-templated transcription"/>
    <property type="evidence" value="ECO:0007669"/>
    <property type="project" value="UniProtKB-ARBA"/>
</dbReference>
<keyword evidence="3" id="KW-0805">Transcription regulation</keyword>
<dbReference type="SUPFAM" id="SSF47459">
    <property type="entry name" value="HLH, helix-loop-helix DNA-binding domain"/>
    <property type="match status" value="1"/>
</dbReference>
<comment type="subcellular location">
    <subcellularLocation>
        <location evidence="1">Nucleus</location>
    </subcellularLocation>
</comment>
<keyword evidence="6" id="KW-0539">Nucleus</keyword>
<evidence type="ECO:0000313" key="10">
    <source>
        <dbReference type="EMBL" id="RXI07974.1"/>
    </source>
</evidence>
<dbReference type="Pfam" id="PF22754">
    <property type="entry name" value="bHLH-TF_ACT-like_plant"/>
    <property type="match status" value="1"/>
</dbReference>
<gene>
    <name evidence="10" type="ORF">DVH24_014540</name>
</gene>
<dbReference type="PROSITE" id="PS50888">
    <property type="entry name" value="BHLH"/>
    <property type="match status" value="1"/>
</dbReference>
<dbReference type="PANTHER" id="PTHR45959">
    <property type="entry name" value="BHLH TRANSCRIPTION FACTOR"/>
    <property type="match status" value="1"/>
</dbReference>
<dbReference type="PANTHER" id="PTHR45959:SF2">
    <property type="entry name" value="BHLH TRANSCRIPTION FACTOR"/>
    <property type="match status" value="1"/>
</dbReference>
<evidence type="ECO:0000256" key="1">
    <source>
        <dbReference type="ARBA" id="ARBA00004123"/>
    </source>
</evidence>
<proteinExistence type="predicted"/>
<evidence type="ECO:0000256" key="7">
    <source>
        <dbReference type="SAM" id="Coils"/>
    </source>
</evidence>
<sequence>MDVSSAKWFSELGMDYSFIPQCHLNSLDDGFNAHDIGTALGENFKQSFSSESYSSYSTLTTKNTPTTTTIASSGGSSINETSHGTSFERPAKLLKTSSWNSIITENVSPKPCSSSSQILSFENLNSPLPSKPQKFCNKFEPALKPKDEAPSQINMRFSHAQDYEAKGSSQGTKRPCPTSRTPPSHAQDHIMAERKRREKLSQRFIALSAIVPGLKKMDKASVLGDAIKHVKELQERVKVLEERSKKRTVESVVFVKKSQLSADDDTSSCDENFDGCGPDEAALPEIEARVSEKDVLIRIHCEKQKGVVVKILSEIEKLQLSVVNSSVLPFGASTLDITIMSQMDDGFNMTVKDLARKLRGALLTFM</sequence>
<keyword evidence="11" id="KW-1185">Reference proteome</keyword>
<dbReference type="EMBL" id="RDQH01000327">
    <property type="protein sequence ID" value="RXI07974.1"/>
    <property type="molecule type" value="Genomic_DNA"/>
</dbReference>
<accession>A0A498KNH4</accession>
<evidence type="ECO:0000256" key="6">
    <source>
        <dbReference type="ARBA" id="ARBA00023242"/>
    </source>
</evidence>
<feature type="region of interest" description="Disordered" evidence="8">
    <location>
        <begin position="67"/>
        <end position="89"/>
    </location>
</feature>
<evidence type="ECO:0000256" key="8">
    <source>
        <dbReference type="SAM" id="MobiDB-lite"/>
    </source>
</evidence>
<evidence type="ECO:0000256" key="3">
    <source>
        <dbReference type="ARBA" id="ARBA00023015"/>
    </source>
</evidence>
<dbReference type="InterPro" id="IPR052610">
    <property type="entry name" value="bHLH_transcription_regulator"/>
</dbReference>
<dbReference type="InterPro" id="IPR036638">
    <property type="entry name" value="HLH_DNA-bd_sf"/>
</dbReference>
<dbReference type="AlphaFoldDB" id="A0A498KNH4"/>
<keyword evidence="5" id="KW-0804">Transcription</keyword>
<feature type="compositionally biased region" description="Polar residues" evidence="8">
    <location>
        <begin position="167"/>
        <end position="184"/>
    </location>
</feature>
<evidence type="ECO:0000256" key="2">
    <source>
        <dbReference type="ARBA" id="ARBA00011738"/>
    </source>
</evidence>
<dbReference type="FunFam" id="4.10.280.10:FF:000095">
    <property type="entry name" value="Basic helix-loop-helix family protein"/>
    <property type="match status" value="1"/>
</dbReference>
<evidence type="ECO:0000313" key="11">
    <source>
        <dbReference type="Proteomes" id="UP000290289"/>
    </source>
</evidence>
<name>A0A498KNH4_MALDO</name>
<comment type="caution">
    <text evidence="10">The sequence shown here is derived from an EMBL/GenBank/DDBJ whole genome shotgun (WGS) entry which is preliminary data.</text>
</comment>
<reference evidence="10 11" key="1">
    <citation type="submission" date="2018-10" db="EMBL/GenBank/DDBJ databases">
        <title>A high-quality apple genome assembly.</title>
        <authorList>
            <person name="Hu J."/>
        </authorList>
    </citation>
    <scope>NUCLEOTIDE SEQUENCE [LARGE SCALE GENOMIC DNA]</scope>
    <source>
        <strain evidence="11">cv. HFTH1</strain>
        <tissue evidence="10">Young leaf</tissue>
    </source>
</reference>
<dbReference type="GO" id="GO:0003677">
    <property type="term" value="F:DNA binding"/>
    <property type="evidence" value="ECO:0007669"/>
    <property type="project" value="UniProtKB-KW"/>
</dbReference>
<evidence type="ECO:0000256" key="4">
    <source>
        <dbReference type="ARBA" id="ARBA00023125"/>
    </source>
</evidence>
<feature type="coiled-coil region" evidence="7">
    <location>
        <begin position="223"/>
        <end position="250"/>
    </location>
</feature>
<dbReference type="GO" id="GO:0046983">
    <property type="term" value="F:protein dimerization activity"/>
    <property type="evidence" value="ECO:0007669"/>
    <property type="project" value="InterPro"/>
</dbReference>
<dbReference type="InterPro" id="IPR054502">
    <property type="entry name" value="bHLH-TF_ACT-like_plant"/>
</dbReference>
<dbReference type="GO" id="GO:0005634">
    <property type="term" value="C:nucleus"/>
    <property type="evidence" value="ECO:0007669"/>
    <property type="project" value="UniProtKB-SubCell"/>
</dbReference>
<dbReference type="CDD" id="cd11452">
    <property type="entry name" value="bHLH_AtNAI1_like"/>
    <property type="match status" value="1"/>
</dbReference>
<dbReference type="Pfam" id="PF00010">
    <property type="entry name" value="HLH"/>
    <property type="match status" value="1"/>
</dbReference>